<sequence length="124" mass="13716">MTKTSSFLVAMLFLALSQSLLAQNSSDPEPLLEFAAVYSNGEKWEAGKTPAEQPYFMDHSAFLFRLKQSGVITAGIKIADKSIILFKAKSLEEAKKLFAPDVSVDEKTYKLEVQPATVFYKGCI</sequence>
<protein>
    <submittedName>
        <fullName evidence="2">Uncharacterized protein</fullName>
    </submittedName>
</protein>
<keyword evidence="1" id="KW-0732">Signal</keyword>
<dbReference type="Proteomes" id="UP001302349">
    <property type="component" value="Chromosome"/>
</dbReference>
<keyword evidence="3" id="KW-1185">Reference proteome</keyword>
<evidence type="ECO:0000313" key="3">
    <source>
        <dbReference type="Proteomes" id="UP001302349"/>
    </source>
</evidence>
<reference evidence="2 3" key="1">
    <citation type="journal article" date="2023" name="Microbiol. Resour. Announc.">
        <title>Complete Genome Sequence of Imperialibacter roseus strain P4T.</title>
        <authorList>
            <person name="Tizabi D.R."/>
            <person name="Bachvaroff T."/>
            <person name="Hill R.T."/>
        </authorList>
    </citation>
    <scope>NUCLEOTIDE SEQUENCE [LARGE SCALE GENOMIC DNA]</scope>
    <source>
        <strain evidence="2 3">P4T</strain>
    </source>
</reference>
<gene>
    <name evidence="2" type="ORF">RT717_15700</name>
</gene>
<evidence type="ECO:0000313" key="2">
    <source>
        <dbReference type="EMBL" id="WOK04525.1"/>
    </source>
</evidence>
<organism evidence="2 3">
    <name type="scientific">Imperialibacter roseus</name>
    <dbReference type="NCBI Taxonomy" id="1324217"/>
    <lineage>
        <taxon>Bacteria</taxon>
        <taxon>Pseudomonadati</taxon>
        <taxon>Bacteroidota</taxon>
        <taxon>Cytophagia</taxon>
        <taxon>Cytophagales</taxon>
        <taxon>Flammeovirgaceae</taxon>
        <taxon>Imperialibacter</taxon>
    </lineage>
</organism>
<dbReference type="RefSeq" id="WP_317487335.1">
    <property type="nucleotide sequence ID" value="NZ_CP136051.1"/>
</dbReference>
<dbReference type="EMBL" id="CP136051">
    <property type="protein sequence ID" value="WOK04525.1"/>
    <property type="molecule type" value="Genomic_DNA"/>
</dbReference>
<proteinExistence type="predicted"/>
<name>A0ABZ0IKK8_9BACT</name>
<evidence type="ECO:0000256" key="1">
    <source>
        <dbReference type="SAM" id="SignalP"/>
    </source>
</evidence>
<feature type="chain" id="PRO_5046763119" evidence="1">
    <location>
        <begin position="23"/>
        <end position="124"/>
    </location>
</feature>
<accession>A0ABZ0IKK8</accession>
<feature type="signal peptide" evidence="1">
    <location>
        <begin position="1"/>
        <end position="22"/>
    </location>
</feature>